<sequence>MNPDPFRHLAPFPPPPAVLLDYHAERSADAALVRPAPWDIGALPSKMRTPLHPWLDQVARWLNTTYAWQPQQVIPPCWDLHDEIPYGIAAFAFARFDAYADAGSTIVWHEQYDRFITRMNKALGPSAEQCRAGKHEQRPARYALAAWPSQNVEPITPVVTMETP</sequence>
<evidence type="ECO:0008006" key="3">
    <source>
        <dbReference type="Google" id="ProtNLM"/>
    </source>
</evidence>
<reference evidence="1 2" key="1">
    <citation type="submission" date="2024-09" db="EMBL/GenBank/DDBJ databases">
        <authorList>
            <person name="Lee S.D."/>
        </authorList>
    </citation>
    <scope>NUCLEOTIDE SEQUENCE [LARGE SCALE GENOMIC DNA]</scope>
    <source>
        <strain evidence="1 2">N1-5</strain>
    </source>
</reference>
<evidence type="ECO:0000313" key="2">
    <source>
        <dbReference type="Proteomes" id="UP001592528"/>
    </source>
</evidence>
<dbReference type="RefSeq" id="WP_051725357.1">
    <property type="nucleotide sequence ID" value="NZ_JBHEZZ010000009.1"/>
</dbReference>
<organism evidence="1 2">
    <name type="scientific">Streptacidiphilus cavernicola</name>
    <dbReference type="NCBI Taxonomy" id="3342716"/>
    <lineage>
        <taxon>Bacteria</taxon>
        <taxon>Bacillati</taxon>
        <taxon>Actinomycetota</taxon>
        <taxon>Actinomycetes</taxon>
        <taxon>Kitasatosporales</taxon>
        <taxon>Streptomycetaceae</taxon>
        <taxon>Streptacidiphilus</taxon>
    </lineage>
</organism>
<evidence type="ECO:0000313" key="1">
    <source>
        <dbReference type="EMBL" id="MFC1403211.1"/>
    </source>
</evidence>
<gene>
    <name evidence="1" type="ORF">ACEZDJ_18130</name>
</gene>
<comment type="caution">
    <text evidence="1">The sequence shown here is derived from an EMBL/GenBank/DDBJ whole genome shotgun (WGS) entry which is preliminary data.</text>
</comment>
<name>A0ABV6UP44_9ACTN</name>
<protein>
    <recommendedName>
        <fullName evidence="3">DUF4913 domain-containing protein</fullName>
    </recommendedName>
</protein>
<dbReference type="Proteomes" id="UP001592528">
    <property type="component" value="Unassembled WGS sequence"/>
</dbReference>
<dbReference type="EMBL" id="JBHEZZ010000009">
    <property type="protein sequence ID" value="MFC1403211.1"/>
    <property type="molecule type" value="Genomic_DNA"/>
</dbReference>
<keyword evidence="2" id="KW-1185">Reference proteome</keyword>
<proteinExistence type="predicted"/>
<accession>A0ABV6UP44</accession>